<feature type="chain" id="PRO_5041938797" evidence="2">
    <location>
        <begin position="22"/>
        <end position="260"/>
    </location>
</feature>
<dbReference type="InterPro" id="IPR001563">
    <property type="entry name" value="Peptidase_S10"/>
</dbReference>
<dbReference type="PANTHER" id="PTHR11802">
    <property type="entry name" value="SERINE PROTEASE FAMILY S10 SERINE CARBOXYPEPTIDASE"/>
    <property type="match status" value="1"/>
</dbReference>
<dbReference type="Pfam" id="PF00450">
    <property type="entry name" value="Peptidase_S10"/>
    <property type="match status" value="1"/>
</dbReference>
<evidence type="ECO:0000256" key="2">
    <source>
        <dbReference type="SAM" id="SignalP"/>
    </source>
</evidence>
<evidence type="ECO:0000313" key="3">
    <source>
        <dbReference type="EMBL" id="KAJ7958279.1"/>
    </source>
</evidence>
<dbReference type="PRINTS" id="PR00724">
    <property type="entry name" value="CRBOXYPTASEC"/>
</dbReference>
<dbReference type="GO" id="GO:0019748">
    <property type="term" value="P:secondary metabolic process"/>
    <property type="evidence" value="ECO:0007669"/>
    <property type="project" value="TreeGrafter"/>
</dbReference>
<dbReference type="EMBL" id="JARAOO010000008">
    <property type="protein sequence ID" value="KAJ7958279.1"/>
    <property type="molecule type" value="Genomic_DNA"/>
</dbReference>
<dbReference type="SUPFAM" id="SSF53474">
    <property type="entry name" value="alpha/beta-Hydrolases"/>
    <property type="match status" value="1"/>
</dbReference>
<reference evidence="3" key="1">
    <citation type="journal article" date="2023" name="Science">
        <title>Elucidation of the pathway for biosynthesis of saponin adjuvants from the soapbark tree.</title>
        <authorList>
            <person name="Reed J."/>
            <person name="Orme A."/>
            <person name="El-Demerdash A."/>
            <person name="Owen C."/>
            <person name="Martin L.B.B."/>
            <person name="Misra R.C."/>
            <person name="Kikuchi S."/>
            <person name="Rejzek M."/>
            <person name="Martin A.C."/>
            <person name="Harkess A."/>
            <person name="Leebens-Mack J."/>
            <person name="Louveau T."/>
            <person name="Stephenson M.J."/>
            <person name="Osbourn A."/>
        </authorList>
    </citation>
    <scope>NUCLEOTIDE SEQUENCE</scope>
    <source>
        <strain evidence="3">S10</strain>
    </source>
</reference>
<dbReference type="GO" id="GO:0006508">
    <property type="term" value="P:proteolysis"/>
    <property type="evidence" value="ECO:0007669"/>
    <property type="project" value="InterPro"/>
</dbReference>
<keyword evidence="3" id="KW-0121">Carboxypeptidase</keyword>
<keyword evidence="4" id="KW-1185">Reference proteome</keyword>
<accession>A0AAD7LHL7</accession>
<gene>
    <name evidence="3" type="ORF">O6P43_019032</name>
</gene>
<dbReference type="KEGG" id="qsa:O6P43_019032"/>
<name>A0AAD7LHL7_QUISA</name>
<dbReference type="GO" id="GO:0004185">
    <property type="term" value="F:serine-type carboxypeptidase activity"/>
    <property type="evidence" value="ECO:0007669"/>
    <property type="project" value="InterPro"/>
</dbReference>
<comment type="caution">
    <text evidence="3">The sequence shown here is derived from an EMBL/GenBank/DDBJ whole genome shotgun (WGS) entry which is preliminary data.</text>
</comment>
<evidence type="ECO:0000256" key="1">
    <source>
        <dbReference type="ARBA" id="ARBA00009431"/>
    </source>
</evidence>
<evidence type="ECO:0000313" key="4">
    <source>
        <dbReference type="Proteomes" id="UP001163823"/>
    </source>
</evidence>
<dbReference type="Proteomes" id="UP001163823">
    <property type="component" value="Chromosome 8"/>
</dbReference>
<dbReference type="Gene3D" id="3.40.50.1820">
    <property type="entry name" value="alpha/beta hydrolase"/>
    <property type="match status" value="1"/>
</dbReference>
<organism evidence="3 4">
    <name type="scientific">Quillaja saponaria</name>
    <name type="common">Soap bark tree</name>
    <dbReference type="NCBI Taxonomy" id="32244"/>
    <lineage>
        <taxon>Eukaryota</taxon>
        <taxon>Viridiplantae</taxon>
        <taxon>Streptophyta</taxon>
        <taxon>Embryophyta</taxon>
        <taxon>Tracheophyta</taxon>
        <taxon>Spermatophyta</taxon>
        <taxon>Magnoliopsida</taxon>
        <taxon>eudicotyledons</taxon>
        <taxon>Gunneridae</taxon>
        <taxon>Pentapetalae</taxon>
        <taxon>rosids</taxon>
        <taxon>fabids</taxon>
        <taxon>Fabales</taxon>
        <taxon>Quillajaceae</taxon>
        <taxon>Quillaja</taxon>
    </lineage>
</organism>
<protein>
    <submittedName>
        <fullName evidence="3">Serine carboxypeptidase</fullName>
    </submittedName>
</protein>
<dbReference type="PANTHER" id="PTHR11802:SF29">
    <property type="entry name" value="SERINE CARBOXYPEPTIDASE-LIKE 19"/>
    <property type="match status" value="1"/>
</dbReference>
<keyword evidence="3" id="KW-0645">Protease</keyword>
<sequence length="260" mass="29094">MPYSNHSSCILLLLLVLQTCSQLVVSHSLVKFLPGFHGHLPFELETGYVGVGDSEDVQLFYYFIKSERNPKNDPLMLFLTGGPGCSGLSSIMFEIGPISVKYEVYNGSLPNLEIRPQTWTKVCNIIFLDLPVGTGFSYAKTQDVSQLSDSQQVYHAHQFLRKWLSDHPDFLSNQFYIGGESYCGIIVPALVQEVSNANENGIEPLINLKGYILGNPKTDTSDQDPDYYTIQFSHGMGLISDELYESLKKNCIGRVSKHRP</sequence>
<feature type="signal peptide" evidence="2">
    <location>
        <begin position="1"/>
        <end position="21"/>
    </location>
</feature>
<dbReference type="FunFam" id="3.40.50.1820:FF:000072">
    <property type="entry name" value="Serine carboxypeptidase-like 19"/>
    <property type="match status" value="1"/>
</dbReference>
<comment type="similarity">
    <text evidence="1">Belongs to the peptidase S10 family.</text>
</comment>
<proteinExistence type="inferred from homology"/>
<keyword evidence="2" id="KW-0732">Signal</keyword>
<dbReference type="GO" id="GO:0016747">
    <property type="term" value="F:acyltransferase activity, transferring groups other than amino-acyl groups"/>
    <property type="evidence" value="ECO:0007669"/>
    <property type="project" value="TreeGrafter"/>
</dbReference>
<dbReference type="InterPro" id="IPR029058">
    <property type="entry name" value="AB_hydrolase_fold"/>
</dbReference>
<dbReference type="AlphaFoldDB" id="A0AAD7LHL7"/>
<keyword evidence="3" id="KW-0378">Hydrolase</keyword>